<dbReference type="PROSITE" id="PS51257">
    <property type="entry name" value="PROKAR_LIPOPROTEIN"/>
    <property type="match status" value="1"/>
</dbReference>
<dbReference type="AlphaFoldDB" id="A0A1V4JVE4"/>
<keyword evidence="2" id="KW-1185">Reference proteome</keyword>
<protein>
    <submittedName>
        <fullName evidence="1">Uncharacterized protein</fullName>
    </submittedName>
</protein>
<evidence type="ECO:0000313" key="2">
    <source>
        <dbReference type="Proteomes" id="UP000190648"/>
    </source>
</evidence>
<dbReference type="Proteomes" id="UP000190648">
    <property type="component" value="Unassembled WGS sequence"/>
</dbReference>
<accession>A0A1V4JVE4</accession>
<evidence type="ECO:0000313" key="1">
    <source>
        <dbReference type="EMBL" id="OPJ76035.1"/>
    </source>
</evidence>
<reference evidence="1 2" key="1">
    <citation type="submission" date="2016-02" db="EMBL/GenBank/DDBJ databases">
        <title>Band-tailed pigeon sequencing and assembly.</title>
        <authorList>
            <person name="Soares A.E."/>
            <person name="Novak B.J."/>
            <person name="Rice E.S."/>
            <person name="O'Connell B."/>
            <person name="Chang D."/>
            <person name="Weber S."/>
            <person name="Shapiro B."/>
        </authorList>
    </citation>
    <scope>NUCLEOTIDE SEQUENCE [LARGE SCALE GENOMIC DNA]</scope>
    <source>
        <strain evidence="1">BTP2013</strain>
        <tissue evidence="1">Blood</tissue>
    </source>
</reference>
<proteinExistence type="predicted"/>
<comment type="caution">
    <text evidence="1">The sequence shown here is derived from an EMBL/GenBank/DDBJ whole genome shotgun (WGS) entry which is preliminary data.</text>
</comment>
<dbReference type="EMBL" id="LSYS01006159">
    <property type="protein sequence ID" value="OPJ76035.1"/>
    <property type="molecule type" value="Genomic_DNA"/>
</dbReference>
<organism evidence="1 2">
    <name type="scientific">Patagioenas fasciata monilis</name>
    <dbReference type="NCBI Taxonomy" id="372326"/>
    <lineage>
        <taxon>Eukaryota</taxon>
        <taxon>Metazoa</taxon>
        <taxon>Chordata</taxon>
        <taxon>Craniata</taxon>
        <taxon>Vertebrata</taxon>
        <taxon>Euteleostomi</taxon>
        <taxon>Archelosauria</taxon>
        <taxon>Archosauria</taxon>
        <taxon>Dinosauria</taxon>
        <taxon>Saurischia</taxon>
        <taxon>Theropoda</taxon>
        <taxon>Coelurosauria</taxon>
        <taxon>Aves</taxon>
        <taxon>Neognathae</taxon>
        <taxon>Neoaves</taxon>
        <taxon>Columbimorphae</taxon>
        <taxon>Columbiformes</taxon>
        <taxon>Columbidae</taxon>
        <taxon>Patagioenas</taxon>
    </lineage>
</organism>
<sequence length="93" mass="9874">MSSPCRAAPYPSGGSTVWGASGCQEDKSLSLVLALPQREELEAVTSRAAAGGAAFHWGSTLGQPRQGHQVQLMDGSSSFLVRLQSGCFRKFKF</sequence>
<gene>
    <name evidence="1" type="ORF">AV530_012134</name>
</gene>
<name>A0A1V4JVE4_PATFA</name>